<dbReference type="OrthoDB" id="10263155at2759"/>
<dbReference type="PANTHER" id="PTHR37474:SF1">
    <property type="entry name" value="2'-5' RNA LIGASE FAMILY PROTEIN"/>
    <property type="match status" value="1"/>
</dbReference>
<sequence>MHPGPSRAWNTALCLIPPPSLWPTFQRLRHTLDPANAKWPPHINLLYPFTAADADLTHTAHLIQSAIAPLFSPSESTPSSSNAIRIQLRTRPTPYIRGKSAKVSAEPLDPAPLVRLHDALHAVFPHFTRTNRYGPFSAHLNVALAPWNPGQPKQTQAYLDQILAAVKSLLDSDDHNSLVEWEAFGLYVLLREDDSPFSFAAYVPFTAAGDWQDPYGLVGSTWNSDLYAPDFSCMHQNFIGVPGETSDAVEDDSDAMAVDGPPPYKSDSVPIWQGELYPFISSPDQLAIDPACDEAWVRLPSFHFDSNVGDWVPATNSQLDATYAHPDIPASLSLLTYNIFSDGQNPNTPNRLPLIVAELERQHLGGVFIINLQECTPEFLAILLATPWVRKHYSVTHTLEWATAMFPHVGSPVTLVRGPTPFAHMHVRYSGAKSSLCVQIPSWKAMVANVHLTSSHSSNGADPASRRCAQMEPIGRLMKQHAPEDWLVAIAGDFNTPSSEEEDSSLLGRHGLVDSVQLLGGKCLPTFNPARNPLAGYSPCKVPVGIDRVVVRAGSGGGAWVPVNQGLVGTENPASDHYGLLVSFMSHPQSMRFSPTQPPPIPDERLHQLLCHNSPHEFDSRDQLCVRAASLDSVSAFCIRSLSHLPYARHIAALIPIDLVRYGPARPRDSTQAVWFVDMEPKAALGHLLHLNATAASSSMQLDHPVRILGHSPCPWSPSAAITVHFQTSPSDRVNVHIMDPGVQIHTLAHDLLLNPDSRAHQWPVATLKRSVMSAVHPVREANDLAAHLNRNPSIRLAYRILRHWAETNGIVSSSPTSVHLTPTALLILLVRTAAAMLPDTCAASLLRAFFDDYATFPFASLAIAINRYPTTRTSNSSTAMVVESVCRPGVNMAANVCASSRDAFVDAVRRQRALDQVPGMLADAQGGWQRFSHAFPEFVIVSIGWYVMEEEEKAAARLRSLHLQDMVNLLGVSWAKVMAAAEKAAAEQEAHVARLQMWPAACVEARGGAVAHQVCEVHYAIGVRSRDQATVSTITAKVAGLVHSVAGGNVAGAVTWWNRVRSVLREDMVNLVPLTG</sequence>
<organism evidence="1 2">
    <name type="scientific">Catenaria anguillulae PL171</name>
    <dbReference type="NCBI Taxonomy" id="765915"/>
    <lineage>
        <taxon>Eukaryota</taxon>
        <taxon>Fungi</taxon>
        <taxon>Fungi incertae sedis</taxon>
        <taxon>Blastocladiomycota</taxon>
        <taxon>Blastocladiomycetes</taxon>
        <taxon>Blastocladiales</taxon>
        <taxon>Catenariaceae</taxon>
        <taxon>Catenaria</taxon>
    </lineage>
</organism>
<dbReference type="Proteomes" id="UP000193411">
    <property type="component" value="Unassembled WGS sequence"/>
</dbReference>
<keyword evidence="2" id="KW-1185">Reference proteome</keyword>
<dbReference type="Gene3D" id="3.90.1140.10">
    <property type="entry name" value="Cyclic phosphodiesterase"/>
    <property type="match status" value="1"/>
</dbReference>
<protein>
    <recommendedName>
        <fullName evidence="3">Polynucleotide adenylyltransferase</fullName>
    </recommendedName>
</protein>
<dbReference type="Gene3D" id="1.10.1410.10">
    <property type="match status" value="1"/>
</dbReference>
<dbReference type="SUPFAM" id="SSF81631">
    <property type="entry name" value="PAP/OAS1 substrate-binding domain"/>
    <property type="match status" value="1"/>
</dbReference>
<dbReference type="EMBL" id="MCFL01000004">
    <property type="protein sequence ID" value="ORZ39893.1"/>
    <property type="molecule type" value="Genomic_DNA"/>
</dbReference>
<dbReference type="PANTHER" id="PTHR37474">
    <property type="entry name" value="RNA LIGASE/CYCLIC NUCLEOTIDE PHOSPHODIESTERASE"/>
    <property type="match status" value="1"/>
</dbReference>
<dbReference type="Pfam" id="PF13563">
    <property type="entry name" value="2_5_RNA_ligase2"/>
    <property type="match status" value="1"/>
</dbReference>
<evidence type="ECO:0000313" key="1">
    <source>
        <dbReference type="EMBL" id="ORZ39893.1"/>
    </source>
</evidence>
<dbReference type="STRING" id="765915.A0A1Y2I1N9"/>
<evidence type="ECO:0000313" key="2">
    <source>
        <dbReference type="Proteomes" id="UP000193411"/>
    </source>
</evidence>
<dbReference type="Gene3D" id="3.60.10.10">
    <property type="entry name" value="Endonuclease/exonuclease/phosphatase"/>
    <property type="match status" value="1"/>
</dbReference>
<accession>A0A1Y2I1N9</accession>
<name>A0A1Y2I1N9_9FUNG</name>
<dbReference type="AlphaFoldDB" id="A0A1Y2I1N9"/>
<evidence type="ECO:0008006" key="3">
    <source>
        <dbReference type="Google" id="ProtNLM"/>
    </source>
</evidence>
<proteinExistence type="predicted"/>
<comment type="caution">
    <text evidence="1">The sequence shown here is derived from an EMBL/GenBank/DDBJ whole genome shotgun (WGS) entry which is preliminary data.</text>
</comment>
<dbReference type="SUPFAM" id="SSF56219">
    <property type="entry name" value="DNase I-like"/>
    <property type="match status" value="1"/>
</dbReference>
<dbReference type="InterPro" id="IPR036691">
    <property type="entry name" value="Endo/exonu/phosph_ase_sf"/>
</dbReference>
<gene>
    <name evidence="1" type="ORF">BCR44DRAFT_40520</name>
</gene>
<reference evidence="1 2" key="1">
    <citation type="submission" date="2016-07" db="EMBL/GenBank/DDBJ databases">
        <title>Pervasive Adenine N6-methylation of Active Genes in Fungi.</title>
        <authorList>
            <consortium name="DOE Joint Genome Institute"/>
            <person name="Mondo S.J."/>
            <person name="Dannebaum R.O."/>
            <person name="Kuo R.C."/>
            <person name="Labutti K."/>
            <person name="Haridas S."/>
            <person name="Kuo A."/>
            <person name="Salamov A."/>
            <person name="Ahrendt S.R."/>
            <person name="Lipzen A."/>
            <person name="Sullivan W."/>
            <person name="Andreopoulos W.B."/>
            <person name="Clum A."/>
            <person name="Lindquist E."/>
            <person name="Daum C."/>
            <person name="Ramamoorthy G.K."/>
            <person name="Gryganskyi A."/>
            <person name="Culley D."/>
            <person name="Magnuson J.K."/>
            <person name="James T.Y."/>
            <person name="O'Malley M.A."/>
            <person name="Stajich J.E."/>
            <person name="Spatafora J.W."/>
            <person name="Visel A."/>
            <person name="Grigoriev I.V."/>
        </authorList>
    </citation>
    <scope>NUCLEOTIDE SEQUENCE [LARGE SCALE GENOMIC DNA]</scope>
    <source>
        <strain evidence="1 2">PL171</strain>
    </source>
</reference>